<dbReference type="EMBL" id="AB498756">
    <property type="protein sequence ID" value="BAI83353.1"/>
    <property type="molecule type" value="Genomic_DNA"/>
</dbReference>
<dbReference type="Pfam" id="PF22837">
    <property type="entry name" value="M_Eco57I_C"/>
    <property type="match status" value="1"/>
</dbReference>
<evidence type="ECO:0000259" key="8">
    <source>
        <dbReference type="Pfam" id="PF22837"/>
    </source>
</evidence>
<proteinExistence type="inferred from homology"/>
<reference evidence="9" key="1">
    <citation type="journal article" date="2010" name="Antimicrob. Agents Chemother.">
        <title>Staphylococcal cassette chromosome mec-like element in Macrococcus caseolyticus.</title>
        <authorList>
            <person name="Tsubakishita S."/>
            <person name="Kuwahara-Arai K."/>
            <person name="Baba T."/>
            <person name="Hiramatsu K."/>
        </authorList>
    </citation>
    <scope>NUCLEOTIDE SEQUENCE</scope>
    <source>
        <strain evidence="9">JCSC7096</strain>
    </source>
</reference>
<accession>D4AH24</accession>
<dbReference type="SUPFAM" id="SSF53335">
    <property type="entry name" value="S-adenosyl-L-methionine-dependent methyltransferases"/>
    <property type="match status" value="1"/>
</dbReference>
<dbReference type="InterPro" id="IPR050953">
    <property type="entry name" value="N4_N6_ade-DNA_methylase"/>
</dbReference>
<dbReference type="PANTHER" id="PTHR33841">
    <property type="entry name" value="DNA METHYLTRANSFERASE YEEA-RELATED"/>
    <property type="match status" value="1"/>
</dbReference>
<dbReference type="GO" id="GO:0006304">
    <property type="term" value="P:DNA modification"/>
    <property type="evidence" value="ECO:0007669"/>
    <property type="project" value="InterPro"/>
</dbReference>
<dbReference type="PANTHER" id="PTHR33841:SF5">
    <property type="entry name" value="DNA METHYLASE (MODIFICATION METHYLASE) (METHYLTRANSFERASE)-RELATED"/>
    <property type="match status" value="1"/>
</dbReference>
<evidence type="ECO:0000256" key="5">
    <source>
        <dbReference type="ARBA" id="ARBA00022691"/>
    </source>
</evidence>
<evidence type="ECO:0000256" key="4">
    <source>
        <dbReference type="ARBA" id="ARBA00022679"/>
    </source>
</evidence>
<organism evidence="9">
    <name type="scientific">Macrococcoides caseolyticum</name>
    <dbReference type="NCBI Taxonomy" id="69966"/>
    <lineage>
        <taxon>Bacteria</taxon>
        <taxon>Bacillati</taxon>
        <taxon>Bacillota</taxon>
        <taxon>Bacilli</taxon>
        <taxon>Bacillales</taxon>
        <taxon>Staphylococcaceae</taxon>
        <taxon>Macrococcoides</taxon>
    </lineage>
</organism>
<evidence type="ECO:0000256" key="2">
    <source>
        <dbReference type="ARBA" id="ARBA00011900"/>
    </source>
</evidence>
<sequence>MKLKTNTSDKKLRGAYYTPSSLANFMTNWAIDKNTYSILEPSCGDGVFLTSLSKYKNDFKCTAIEIFEEEYLKAHKNVGGDSRFDVINADFYRQFENDLKNKHYDLVIGNPPYIRYQYLSAEQRAEQSLILTDNGMKSNKLINAWVSFTVASVQLMNSNGKIALVIPAELLQVKYAEDLRKYLMKHLQKITIITFKKLIFPDVEQEVVVLLGEKISNETGTHQIRIIEYDDIADFDNLEKSSMPLNKVPFKDIDFNTTKWTRYFLSKNQIELINSIQKDKKFYPFSNIADVDIGITTGNNKYFCLDLNTVKAYDLFEVTRPLIARSVNISGITFNEKDWKYNIERGANTYLLDYNSKEYKELNSLQKEYIQLGEDNSENVGYKCRIRKEWFKIPSIYSPDAFFLRRNHHFPKFVLNNVNNAVSTDTMHRIRFPFYIDRRKAILAYYNSIALAFTELEARSYGGGVLEILPGELEKVTIPNLDNIDFEENEIDHLLNKIDDIFREDSDIEKVLKLVDQIVLKDKLNISSKVINEFNNIWHVLKDRRLNRN</sequence>
<dbReference type="GO" id="GO:0032259">
    <property type="term" value="P:methylation"/>
    <property type="evidence" value="ECO:0007669"/>
    <property type="project" value="UniProtKB-KW"/>
</dbReference>
<keyword evidence="4" id="KW-0808">Transferase</keyword>
<dbReference type="InterPro" id="IPR011639">
    <property type="entry name" value="MethylTrfase_TaqI-like_dom"/>
</dbReference>
<comment type="catalytic activity">
    <reaction evidence="6">
        <text>a 2'-deoxyadenosine in DNA + S-adenosyl-L-methionine = an N(6)-methyl-2'-deoxyadenosine in DNA + S-adenosyl-L-homocysteine + H(+)</text>
        <dbReference type="Rhea" id="RHEA:15197"/>
        <dbReference type="Rhea" id="RHEA-COMP:12418"/>
        <dbReference type="Rhea" id="RHEA-COMP:12419"/>
        <dbReference type="ChEBI" id="CHEBI:15378"/>
        <dbReference type="ChEBI" id="CHEBI:57856"/>
        <dbReference type="ChEBI" id="CHEBI:59789"/>
        <dbReference type="ChEBI" id="CHEBI:90615"/>
        <dbReference type="ChEBI" id="CHEBI:90616"/>
        <dbReference type="EC" id="2.1.1.72"/>
    </reaction>
</comment>
<feature type="domain" description="Type II methyltransferase M.TaqI-like" evidence="7">
    <location>
        <begin position="76"/>
        <end position="197"/>
    </location>
</feature>
<keyword evidence="3" id="KW-0489">Methyltransferase</keyword>
<keyword evidence="5" id="KW-0949">S-adenosyl-L-methionine</keyword>
<protein>
    <recommendedName>
        <fullName evidence="2">site-specific DNA-methyltransferase (adenine-specific)</fullName>
        <ecNumber evidence="2">2.1.1.72</ecNumber>
    </recommendedName>
</protein>
<evidence type="ECO:0000256" key="3">
    <source>
        <dbReference type="ARBA" id="ARBA00022603"/>
    </source>
</evidence>
<dbReference type="EC" id="2.1.1.72" evidence="2"/>
<dbReference type="Pfam" id="PF07669">
    <property type="entry name" value="Eco57I"/>
    <property type="match status" value="1"/>
</dbReference>
<comment type="similarity">
    <text evidence="1">Belongs to the N(4)/N(6)-methyltransferase family.</text>
</comment>
<evidence type="ECO:0000256" key="1">
    <source>
        <dbReference type="ARBA" id="ARBA00006594"/>
    </source>
</evidence>
<dbReference type="CDD" id="cd02440">
    <property type="entry name" value="AdoMet_MTases"/>
    <property type="match status" value="1"/>
</dbReference>
<dbReference type="GO" id="GO:0003676">
    <property type="term" value="F:nucleic acid binding"/>
    <property type="evidence" value="ECO:0007669"/>
    <property type="project" value="InterPro"/>
</dbReference>
<dbReference type="InterPro" id="IPR002052">
    <property type="entry name" value="DNA_methylase_N6_adenine_CS"/>
</dbReference>
<dbReference type="InterPro" id="IPR029063">
    <property type="entry name" value="SAM-dependent_MTases_sf"/>
</dbReference>
<evidence type="ECO:0000256" key="6">
    <source>
        <dbReference type="ARBA" id="ARBA00047942"/>
    </source>
</evidence>
<name>D4AH24_9STAP</name>
<dbReference type="REBASE" id="25904">
    <property type="entry name" value="M.Mca7096ORFAP"/>
</dbReference>
<evidence type="ECO:0000313" key="9">
    <source>
        <dbReference type="EMBL" id="BAI83353.1"/>
    </source>
</evidence>
<dbReference type="InterPro" id="IPR054520">
    <property type="entry name" value="M_Eco57I_C"/>
</dbReference>
<dbReference type="PRINTS" id="PR00507">
    <property type="entry name" value="N12N6MTFRASE"/>
</dbReference>
<dbReference type="Gene3D" id="3.40.50.150">
    <property type="entry name" value="Vaccinia Virus protein VP39"/>
    <property type="match status" value="1"/>
</dbReference>
<feature type="domain" description="Type II methyltransferase M.Eco57I C-terminal" evidence="8">
    <location>
        <begin position="258"/>
        <end position="520"/>
    </location>
</feature>
<dbReference type="AlphaFoldDB" id="D4AH24"/>
<dbReference type="GO" id="GO:0009007">
    <property type="term" value="F:site-specific DNA-methyltransferase (adenine-specific) activity"/>
    <property type="evidence" value="ECO:0007669"/>
    <property type="project" value="UniProtKB-EC"/>
</dbReference>
<evidence type="ECO:0000259" key="7">
    <source>
        <dbReference type="Pfam" id="PF07669"/>
    </source>
</evidence>
<dbReference type="PROSITE" id="PS00092">
    <property type="entry name" value="N6_MTASE"/>
    <property type="match status" value="1"/>
</dbReference>